<evidence type="ECO:0000256" key="3">
    <source>
        <dbReference type="ARBA" id="ARBA00023026"/>
    </source>
</evidence>
<dbReference type="PROSITE" id="PS00134">
    <property type="entry name" value="TRYPSIN_HIS"/>
    <property type="match status" value="1"/>
</dbReference>
<dbReference type="GO" id="GO:0006508">
    <property type="term" value="P:proteolysis"/>
    <property type="evidence" value="ECO:0007669"/>
    <property type="project" value="UniProtKB-KW"/>
</dbReference>
<keyword evidence="6" id="KW-0378">Hydrolase</keyword>
<dbReference type="SUPFAM" id="SSF50494">
    <property type="entry name" value="Trypsin-like serine proteases"/>
    <property type="match status" value="3"/>
</dbReference>
<gene>
    <name evidence="9" type="ORF">Poli38472_008735</name>
</gene>
<evidence type="ECO:0000259" key="8">
    <source>
        <dbReference type="PROSITE" id="PS50240"/>
    </source>
</evidence>
<evidence type="ECO:0000313" key="9">
    <source>
        <dbReference type="EMBL" id="TMW56087.1"/>
    </source>
</evidence>
<dbReference type="PANTHER" id="PTHR24276">
    <property type="entry name" value="POLYSERASE-RELATED"/>
    <property type="match status" value="1"/>
</dbReference>
<dbReference type="EMBL" id="SPLM01000146">
    <property type="protein sequence ID" value="TMW56087.1"/>
    <property type="molecule type" value="Genomic_DNA"/>
</dbReference>
<evidence type="ECO:0000313" key="10">
    <source>
        <dbReference type="Proteomes" id="UP000794436"/>
    </source>
</evidence>
<dbReference type="OrthoDB" id="10002959at2759"/>
<evidence type="ECO:0000256" key="6">
    <source>
        <dbReference type="RuleBase" id="RU363034"/>
    </source>
</evidence>
<evidence type="ECO:0000256" key="7">
    <source>
        <dbReference type="SAM" id="SignalP"/>
    </source>
</evidence>
<proteinExistence type="inferred from homology"/>
<keyword evidence="6" id="KW-0720">Serine protease</keyword>
<evidence type="ECO:0000256" key="1">
    <source>
        <dbReference type="ARBA" id="ARBA00007664"/>
    </source>
</evidence>
<feature type="signal peptide" evidence="7">
    <location>
        <begin position="1"/>
        <end position="24"/>
    </location>
</feature>
<dbReference type="InterPro" id="IPR009003">
    <property type="entry name" value="Peptidase_S1_PA"/>
</dbReference>
<dbReference type="FunFam" id="2.40.10.10:FF:000068">
    <property type="entry name" value="transmembrane protease serine 2"/>
    <property type="match status" value="1"/>
</dbReference>
<keyword evidence="10" id="KW-1185">Reference proteome</keyword>
<keyword evidence="5" id="KW-0325">Glycoprotein</keyword>
<feature type="chain" id="PRO_5035480248" description="Peptidase S1 domain-containing protein" evidence="7">
    <location>
        <begin position="25"/>
        <end position="935"/>
    </location>
</feature>
<dbReference type="InterPro" id="IPR001314">
    <property type="entry name" value="Peptidase_S1A"/>
</dbReference>
<dbReference type="CDD" id="cd00190">
    <property type="entry name" value="Tryp_SPc"/>
    <property type="match status" value="1"/>
</dbReference>
<feature type="domain" description="Peptidase S1" evidence="8">
    <location>
        <begin position="251"/>
        <end position="512"/>
    </location>
</feature>
<sequence>MTIVMRLGGGGWLLLLLSAGAALAEDRRLRDNETAITTGVPSPNVTENVEYIGGREQSQLSSLGEHRYHVALLSEAKEKPSEWLQGCLAFAIAPSFFITRASCVMGNTVPPSLYVETAEHHYEQFDIQETKTHPDMEVNLAIFQVVGSVLTTIKPTNLIEMDPAYYDAEPSLVYRSLDMLFNPSAFSDRPQEVFGLARVPVDSCQFGADPDTVHCYAPSDVMSRQTAFSFDQGFLTWDDDGLVGLPDCAGLCGGGMFYSTTHLASFKPWINDVTGSTARWVAPDSTKIAKARLPDAGVSLASLSFGDSEALCEGTLIAPRFIVTSASCVNNGTVDTATIGIGEYQKETEDKVPVERVYIHPWFGKGTEYSNDIAVIELKGPSLYSPMMLVSNDTLLPESCELAKPFSVSSVDGSLLCLHQASSSNATRSCHTQVRHRTSKKQGDGVFMAEGQSGLALVGISLGFEEETPDEMLINYVCDGFESKGGQNLTASTFIVRLATPETIEFIDSVSMDHTWSHRGRQPVGPLSIFQLGSHAKRKPAPYTGELEFEDAPVSAALGFVVGLRTERYGQNFCGGSLIASSYVLTAAHCVQAGSVKFVSVGSHDSAGKETEAIAVKSTNIITHPLYNQRSSFSYDVAILELETQAYPKPITLDNTLELDPTMYFTLYGYGANSASNRKLSNTLRSVDLPYFPRKKCRTSFPELDESMFCAGGELARDACTGDSGSPLIRMVNGQPVLVGVVSSGRNGCGTPGVPGVYALVAATQRFIDHCVAGHKWLDPATTGSQFDHMGPDGELELGSASKTQANSNTVMRSYQDENASLPFEIINMANGSFQRQLSIVELARDTPQRLVGAVLDFIIGHMPRVATWGVWTRDNLRLTFYSTGNLTGIMQTIARRGKQPLYTRQNRFNRPKPSFLGMNDQTIEFTAVANATCS</sequence>
<dbReference type="Pfam" id="PF00089">
    <property type="entry name" value="Trypsin"/>
    <property type="match status" value="2"/>
</dbReference>
<dbReference type="AlphaFoldDB" id="A0A8K1FDZ1"/>
<dbReference type="InterPro" id="IPR018114">
    <property type="entry name" value="TRYPSIN_HIS"/>
</dbReference>
<accession>A0A8K1FDZ1</accession>
<dbReference type="PROSITE" id="PS00135">
    <property type="entry name" value="TRYPSIN_SER"/>
    <property type="match status" value="1"/>
</dbReference>
<dbReference type="InterPro" id="IPR001254">
    <property type="entry name" value="Trypsin_dom"/>
</dbReference>
<evidence type="ECO:0000256" key="4">
    <source>
        <dbReference type="ARBA" id="ARBA00023157"/>
    </source>
</evidence>
<protein>
    <recommendedName>
        <fullName evidence="8">Peptidase S1 domain-containing protein</fullName>
    </recommendedName>
</protein>
<dbReference type="PROSITE" id="PS50240">
    <property type="entry name" value="TRYPSIN_DOM"/>
    <property type="match status" value="2"/>
</dbReference>
<keyword evidence="4" id="KW-1015">Disulfide bond</keyword>
<organism evidence="9 10">
    <name type="scientific">Pythium oligandrum</name>
    <name type="common">Mycoparasitic fungus</name>
    <dbReference type="NCBI Taxonomy" id="41045"/>
    <lineage>
        <taxon>Eukaryota</taxon>
        <taxon>Sar</taxon>
        <taxon>Stramenopiles</taxon>
        <taxon>Oomycota</taxon>
        <taxon>Peronosporomycetes</taxon>
        <taxon>Pythiales</taxon>
        <taxon>Pythiaceae</taxon>
        <taxon>Pythium</taxon>
    </lineage>
</organism>
<dbReference type="PANTHER" id="PTHR24276:SF98">
    <property type="entry name" value="FI18310P1-RELATED"/>
    <property type="match status" value="1"/>
</dbReference>
<dbReference type="InterPro" id="IPR050430">
    <property type="entry name" value="Peptidase_S1"/>
</dbReference>
<dbReference type="SMART" id="SM00020">
    <property type="entry name" value="Tryp_SPc"/>
    <property type="match status" value="1"/>
</dbReference>
<evidence type="ECO:0000256" key="5">
    <source>
        <dbReference type="ARBA" id="ARBA00023180"/>
    </source>
</evidence>
<evidence type="ECO:0000256" key="2">
    <source>
        <dbReference type="ARBA" id="ARBA00022729"/>
    </source>
</evidence>
<keyword evidence="6" id="KW-0645">Protease</keyword>
<dbReference type="GO" id="GO:0004252">
    <property type="term" value="F:serine-type endopeptidase activity"/>
    <property type="evidence" value="ECO:0007669"/>
    <property type="project" value="InterPro"/>
</dbReference>
<name>A0A8K1FDZ1_PYTOL</name>
<keyword evidence="2 7" id="KW-0732">Signal</keyword>
<dbReference type="InterPro" id="IPR043504">
    <property type="entry name" value="Peptidase_S1_PA_chymotrypsin"/>
</dbReference>
<comment type="similarity">
    <text evidence="1">Belongs to the peptidase S1 family.</text>
</comment>
<dbReference type="Gene3D" id="2.40.10.10">
    <property type="entry name" value="Trypsin-like serine proteases"/>
    <property type="match status" value="3"/>
</dbReference>
<feature type="domain" description="Peptidase S1" evidence="8">
    <location>
        <begin position="531"/>
        <end position="783"/>
    </location>
</feature>
<dbReference type="Proteomes" id="UP000794436">
    <property type="component" value="Unassembled WGS sequence"/>
</dbReference>
<dbReference type="InterPro" id="IPR033116">
    <property type="entry name" value="TRYPSIN_SER"/>
</dbReference>
<keyword evidence="3" id="KW-0843">Virulence</keyword>
<dbReference type="PRINTS" id="PR00722">
    <property type="entry name" value="CHYMOTRYPSIN"/>
</dbReference>
<comment type="caution">
    <text evidence="9">The sequence shown here is derived from an EMBL/GenBank/DDBJ whole genome shotgun (WGS) entry which is preliminary data.</text>
</comment>
<reference evidence="9" key="1">
    <citation type="submission" date="2019-03" db="EMBL/GenBank/DDBJ databases">
        <title>Long read genome sequence of the mycoparasitic Pythium oligandrum ATCC 38472 isolated from sugarbeet rhizosphere.</title>
        <authorList>
            <person name="Gaulin E."/>
        </authorList>
    </citation>
    <scope>NUCLEOTIDE SEQUENCE</scope>
    <source>
        <strain evidence="9">ATCC 38472_TT</strain>
    </source>
</reference>